<evidence type="ECO:0000256" key="9">
    <source>
        <dbReference type="SAM" id="Phobius"/>
    </source>
</evidence>
<dbReference type="InterPro" id="IPR055348">
    <property type="entry name" value="DctQ"/>
</dbReference>
<dbReference type="Proteomes" id="UP000515480">
    <property type="component" value="Chromosome"/>
</dbReference>
<comment type="subcellular location">
    <subcellularLocation>
        <location evidence="1">Cell inner membrane</location>
        <topology evidence="1">Multi-pass membrane protein</topology>
    </subcellularLocation>
</comment>
<feature type="transmembrane region" description="Helical" evidence="9">
    <location>
        <begin position="47"/>
        <end position="65"/>
    </location>
</feature>
<organism evidence="11 12">
    <name type="scientific">Selenomonas timonae</name>
    <dbReference type="NCBI Taxonomy" id="2754044"/>
    <lineage>
        <taxon>Bacteria</taxon>
        <taxon>Bacillati</taxon>
        <taxon>Bacillota</taxon>
        <taxon>Negativicutes</taxon>
        <taxon>Selenomonadales</taxon>
        <taxon>Selenomonadaceae</taxon>
        <taxon>Selenomonas</taxon>
    </lineage>
</organism>
<sequence>MKKLVDCFAKVVEAFLVILMALMVLVVFLATVGRYSQLFAIPWSEEFARYCMVAIVYLGLMLASLQERHFIVELVPLLFRKSPRIILGVSVVVTILLDVFAVFMARYGWDIVSKMLTQGKLSPMLKLPLGGVYALIPIGIVLMAVFYTYRTVQKIRTAGDAPQDEKEAAG</sequence>
<keyword evidence="12" id="KW-1185">Reference proteome</keyword>
<evidence type="ECO:0000256" key="7">
    <source>
        <dbReference type="ARBA" id="ARBA00023136"/>
    </source>
</evidence>
<comment type="similarity">
    <text evidence="8">Belongs to the TRAP transporter small permease family.</text>
</comment>
<evidence type="ECO:0000256" key="3">
    <source>
        <dbReference type="ARBA" id="ARBA00022475"/>
    </source>
</evidence>
<keyword evidence="6 9" id="KW-1133">Transmembrane helix</keyword>
<evidence type="ECO:0000256" key="2">
    <source>
        <dbReference type="ARBA" id="ARBA00022448"/>
    </source>
</evidence>
<keyword evidence="2" id="KW-0813">Transport</keyword>
<keyword evidence="7 9" id="KW-0472">Membrane</keyword>
<dbReference type="EMBL" id="CP060204">
    <property type="protein sequence ID" value="QNH54817.1"/>
    <property type="molecule type" value="Genomic_DNA"/>
</dbReference>
<evidence type="ECO:0000259" key="10">
    <source>
        <dbReference type="Pfam" id="PF04290"/>
    </source>
</evidence>
<dbReference type="PANTHER" id="PTHR35011:SF2">
    <property type="entry name" value="2,3-DIKETO-L-GULONATE TRAP TRANSPORTER SMALL PERMEASE PROTEIN YIAM"/>
    <property type="match status" value="1"/>
</dbReference>
<evidence type="ECO:0000256" key="8">
    <source>
        <dbReference type="ARBA" id="ARBA00038436"/>
    </source>
</evidence>
<evidence type="ECO:0000313" key="12">
    <source>
        <dbReference type="Proteomes" id="UP000515480"/>
    </source>
</evidence>
<protein>
    <submittedName>
        <fullName evidence="11">TRAP transporter small permease</fullName>
    </submittedName>
</protein>
<feature type="transmembrane region" description="Helical" evidence="9">
    <location>
        <begin position="85"/>
        <end position="109"/>
    </location>
</feature>
<keyword evidence="5 9" id="KW-0812">Transmembrane</keyword>
<evidence type="ECO:0000256" key="6">
    <source>
        <dbReference type="ARBA" id="ARBA00022989"/>
    </source>
</evidence>
<dbReference type="RefSeq" id="WP_185980750.1">
    <property type="nucleotide sequence ID" value="NZ_CP060204.1"/>
</dbReference>
<reference evidence="11 12" key="1">
    <citation type="submission" date="2020-07" db="EMBL/GenBank/DDBJ databases">
        <title>Complete genome and description of Selenomonas timonensis sp. nov., a new bacterium isolated from a gingivitis subject.</title>
        <authorList>
            <person name="Antezack A."/>
        </authorList>
    </citation>
    <scope>NUCLEOTIDE SEQUENCE [LARGE SCALE GENOMIC DNA]</scope>
    <source>
        <strain evidence="11 12">Marseille-Q3039</strain>
    </source>
</reference>
<evidence type="ECO:0000313" key="11">
    <source>
        <dbReference type="EMBL" id="QNH54817.1"/>
    </source>
</evidence>
<feature type="transmembrane region" description="Helical" evidence="9">
    <location>
        <begin position="129"/>
        <end position="149"/>
    </location>
</feature>
<gene>
    <name evidence="11" type="ORF">H1B31_02340</name>
</gene>
<dbReference type="AlphaFoldDB" id="A0A7G7VL24"/>
<evidence type="ECO:0000256" key="4">
    <source>
        <dbReference type="ARBA" id="ARBA00022519"/>
    </source>
</evidence>
<feature type="domain" description="Tripartite ATP-independent periplasmic transporters DctQ component" evidence="10">
    <location>
        <begin position="23"/>
        <end position="156"/>
    </location>
</feature>
<keyword evidence="4" id="KW-0997">Cell inner membrane</keyword>
<feature type="transmembrane region" description="Helical" evidence="9">
    <location>
        <begin position="12"/>
        <end position="35"/>
    </location>
</feature>
<keyword evidence="3" id="KW-1003">Cell membrane</keyword>
<dbReference type="PANTHER" id="PTHR35011">
    <property type="entry name" value="2,3-DIKETO-L-GULONATE TRAP TRANSPORTER SMALL PERMEASE PROTEIN YIAM"/>
    <property type="match status" value="1"/>
</dbReference>
<dbReference type="GO" id="GO:0022857">
    <property type="term" value="F:transmembrane transporter activity"/>
    <property type="evidence" value="ECO:0007669"/>
    <property type="project" value="TreeGrafter"/>
</dbReference>
<evidence type="ECO:0000256" key="1">
    <source>
        <dbReference type="ARBA" id="ARBA00004429"/>
    </source>
</evidence>
<accession>A0A7G7VL24</accession>
<dbReference type="GO" id="GO:0015740">
    <property type="term" value="P:C4-dicarboxylate transport"/>
    <property type="evidence" value="ECO:0007669"/>
    <property type="project" value="TreeGrafter"/>
</dbReference>
<dbReference type="Pfam" id="PF04290">
    <property type="entry name" value="DctQ"/>
    <property type="match status" value="1"/>
</dbReference>
<dbReference type="GO" id="GO:0005886">
    <property type="term" value="C:plasma membrane"/>
    <property type="evidence" value="ECO:0007669"/>
    <property type="project" value="UniProtKB-SubCell"/>
</dbReference>
<name>A0A7G7VL24_9FIRM</name>
<proteinExistence type="inferred from homology"/>
<dbReference type="InterPro" id="IPR007387">
    <property type="entry name" value="TRAP_DctQ"/>
</dbReference>
<evidence type="ECO:0000256" key="5">
    <source>
        <dbReference type="ARBA" id="ARBA00022692"/>
    </source>
</evidence>
<dbReference type="KEGG" id="stim:H1B31_02340"/>